<organism evidence="1">
    <name type="scientific">Utricularia reniformis</name>
    <dbReference type="NCBI Taxonomy" id="192314"/>
    <lineage>
        <taxon>Eukaryota</taxon>
        <taxon>Viridiplantae</taxon>
        <taxon>Streptophyta</taxon>
        <taxon>Embryophyta</taxon>
        <taxon>Tracheophyta</taxon>
        <taxon>Spermatophyta</taxon>
        <taxon>Magnoliopsida</taxon>
        <taxon>eudicotyledons</taxon>
        <taxon>Gunneridae</taxon>
        <taxon>Pentapetalae</taxon>
        <taxon>asterids</taxon>
        <taxon>lamiids</taxon>
        <taxon>Lamiales</taxon>
        <taxon>Lentibulariaceae</taxon>
        <taxon>Utricularia</taxon>
    </lineage>
</organism>
<gene>
    <name evidence="1" type="ORF">AEK19_MT1944</name>
</gene>
<sequence>MRCVALLTGEHFHQDVMLVDQDPFPSQCVKELWHLSNSLAGAGVKELGRRLRRDAEKGLQLFLVQSQ</sequence>
<reference evidence="1" key="1">
    <citation type="submission" date="2017-03" db="EMBL/GenBank/DDBJ databases">
        <title>The mitochondrial genome of the carnivorous plant Utricularia reniformis (Lentibulariaceae): structure, comparative analysis and evolutionary landmarks.</title>
        <authorList>
            <person name="Silva S.R."/>
            <person name="Alvarenga D.O."/>
            <person name="Michael T.P."/>
            <person name="Miranda V.F.O."/>
            <person name="Varani A.M."/>
        </authorList>
    </citation>
    <scope>NUCLEOTIDE SEQUENCE</scope>
</reference>
<dbReference type="AlphaFoldDB" id="A0A1Y0B3Y7"/>
<evidence type="ECO:0000313" key="1">
    <source>
        <dbReference type="EMBL" id="ART32108.1"/>
    </source>
</evidence>
<geneLocation type="mitochondrion" evidence="1"/>
<protein>
    <submittedName>
        <fullName evidence="1">Uncharacterized protein</fullName>
    </submittedName>
</protein>
<name>A0A1Y0B3Y7_9LAMI</name>
<accession>A0A1Y0B3Y7</accession>
<dbReference type="EMBL" id="KY774314">
    <property type="protein sequence ID" value="ART32108.1"/>
    <property type="molecule type" value="Genomic_DNA"/>
</dbReference>
<keyword evidence="1" id="KW-0496">Mitochondrion</keyword>
<proteinExistence type="predicted"/>